<dbReference type="InterPro" id="IPR035994">
    <property type="entry name" value="Nucleoside_phosphorylase_sf"/>
</dbReference>
<comment type="caution">
    <text evidence="4">The sequence shown here is derived from an EMBL/GenBank/DDBJ whole genome shotgun (WGS) entry which is preliminary data.</text>
</comment>
<gene>
    <name evidence="4" type="ORF">MGU_07546</name>
</gene>
<dbReference type="PANTHER" id="PTHR46082">
    <property type="entry name" value="ATP/GTP-BINDING PROTEIN-RELATED"/>
    <property type="match status" value="1"/>
</dbReference>
<feature type="region of interest" description="Disordered" evidence="2">
    <location>
        <begin position="110"/>
        <end position="166"/>
    </location>
</feature>
<protein>
    <submittedName>
        <fullName evidence="4">Nucleoside phosphorylase domain protein</fullName>
    </submittedName>
</protein>
<keyword evidence="1" id="KW-0479">Metal-binding</keyword>
<evidence type="ECO:0000313" key="5">
    <source>
        <dbReference type="Proteomes" id="UP000031192"/>
    </source>
</evidence>
<dbReference type="InterPro" id="IPR000845">
    <property type="entry name" value="Nucleoside_phosphorylase_d"/>
</dbReference>
<sequence length="566" mass="62011">MLGLANLKAACARPATTQSLNAQCTSDYNVEMLREDPNAQATMKSPHISCGVCSKTFSTPFNLRRHEEIHRQPQTYPCKILTCNRHTRPFNRWDNLLDHINRVHQGRNAIHGSRDCLPGDASQAPGRGADDARVPKRKRESDDGGKLMHNNSKRTRVDGETGLEGVDTDARDRTRRLDKYMVGWICAMGTEYVAAQELLDEEHDAPEFVSPNDTNHYTCGRLGKHDVVIAVPPDGEYGTSSAAQVATNMQQSFPNIRIVVMGGIGGGAPSSKHDIRLGDIVVSAPYAGGGGVFQYDFDETTRDLAFRRVRFLNQLPSVLRTALAGIRAQHRRKGHRLEETVDAILDRNPRLRQEYSRPAPDTDRLFEAKVTDGAGGCAGTLSNVVPRRERTKDEDNPAIHYGLIASANHLIKDATIRDGITADKDVLCFETEAAGLVDRFPCVVIRGICDYSDSHANKEWQGYAAMVAAAYAKDLLGQIAPNRIRAEKKICDILPGLGTDAAEQRGNIKEFVPAHNGGVGERLSAQEQNRHQPVRPANASGPWDWKRETSATLATGSSGATASDHG</sequence>
<dbReference type="Gene3D" id="3.30.160.60">
    <property type="entry name" value="Classic Zinc Finger"/>
    <property type="match status" value="1"/>
</dbReference>
<keyword evidence="5" id="KW-1185">Reference proteome</keyword>
<accession>A0A0B4GRP1</accession>
<reference evidence="4 5" key="1">
    <citation type="journal article" date="2014" name="Proc. Natl. Acad. Sci. U.S.A.">
        <title>Trajectory and genomic determinants of fungal-pathogen speciation and host adaptation.</title>
        <authorList>
            <person name="Hu X."/>
            <person name="Xiao G."/>
            <person name="Zheng P."/>
            <person name="Shang Y."/>
            <person name="Su Y."/>
            <person name="Zhang X."/>
            <person name="Liu X."/>
            <person name="Zhan S."/>
            <person name="St Leger R.J."/>
            <person name="Wang C."/>
        </authorList>
    </citation>
    <scope>NUCLEOTIDE SEQUENCE [LARGE SCALE GENOMIC DNA]</scope>
    <source>
        <strain evidence="4 5">ARSEF 977</strain>
    </source>
</reference>
<evidence type="ECO:0000313" key="4">
    <source>
        <dbReference type="EMBL" id="KID85308.1"/>
    </source>
</evidence>
<evidence type="ECO:0000259" key="3">
    <source>
        <dbReference type="PROSITE" id="PS50157"/>
    </source>
</evidence>
<dbReference type="SUPFAM" id="SSF53167">
    <property type="entry name" value="Purine and uridine phosphorylases"/>
    <property type="match status" value="1"/>
</dbReference>
<dbReference type="Proteomes" id="UP000031192">
    <property type="component" value="Unassembled WGS sequence"/>
</dbReference>
<name>A0A0B4GRP1_METGA</name>
<dbReference type="SUPFAM" id="SSF57667">
    <property type="entry name" value="beta-beta-alpha zinc fingers"/>
    <property type="match status" value="1"/>
</dbReference>
<dbReference type="InterPro" id="IPR053137">
    <property type="entry name" value="NLR-like"/>
</dbReference>
<dbReference type="HOGENOM" id="CLU_038180_0_0_1"/>
<feature type="compositionally biased region" description="Low complexity" evidence="2">
    <location>
        <begin position="550"/>
        <end position="566"/>
    </location>
</feature>
<dbReference type="InterPro" id="IPR013087">
    <property type="entry name" value="Znf_C2H2_type"/>
</dbReference>
<dbReference type="InterPro" id="IPR036236">
    <property type="entry name" value="Znf_C2H2_sf"/>
</dbReference>
<dbReference type="PROSITE" id="PS50157">
    <property type="entry name" value="ZINC_FINGER_C2H2_2"/>
    <property type="match status" value="1"/>
</dbReference>
<dbReference type="OrthoDB" id="4961234at2759"/>
<dbReference type="SMART" id="SM00355">
    <property type="entry name" value="ZnF_C2H2"/>
    <property type="match status" value="2"/>
</dbReference>
<keyword evidence="1" id="KW-0863">Zinc-finger</keyword>
<dbReference type="PANTHER" id="PTHR46082:SF11">
    <property type="entry name" value="AAA+ ATPASE DOMAIN-CONTAINING PROTEIN-RELATED"/>
    <property type="match status" value="1"/>
</dbReference>
<feature type="compositionally biased region" description="Basic and acidic residues" evidence="2">
    <location>
        <begin position="128"/>
        <end position="146"/>
    </location>
</feature>
<dbReference type="Gene3D" id="3.40.50.1580">
    <property type="entry name" value="Nucleoside phosphorylase domain"/>
    <property type="match status" value="1"/>
</dbReference>
<keyword evidence="1" id="KW-0862">Zinc</keyword>
<dbReference type="PROSITE" id="PS00028">
    <property type="entry name" value="ZINC_FINGER_C2H2_1"/>
    <property type="match status" value="1"/>
</dbReference>
<dbReference type="Pfam" id="PF01048">
    <property type="entry name" value="PNP_UDP_1"/>
    <property type="match status" value="1"/>
</dbReference>
<dbReference type="GO" id="GO:0003824">
    <property type="term" value="F:catalytic activity"/>
    <property type="evidence" value="ECO:0007669"/>
    <property type="project" value="InterPro"/>
</dbReference>
<dbReference type="AlphaFoldDB" id="A0A0B4GRP1"/>
<proteinExistence type="predicted"/>
<dbReference type="GO" id="GO:0009116">
    <property type="term" value="P:nucleoside metabolic process"/>
    <property type="evidence" value="ECO:0007669"/>
    <property type="project" value="InterPro"/>
</dbReference>
<feature type="region of interest" description="Disordered" evidence="2">
    <location>
        <begin position="524"/>
        <end position="566"/>
    </location>
</feature>
<feature type="domain" description="C2H2-type" evidence="3">
    <location>
        <begin position="48"/>
        <end position="75"/>
    </location>
</feature>
<dbReference type="GO" id="GO:0008270">
    <property type="term" value="F:zinc ion binding"/>
    <property type="evidence" value="ECO:0007669"/>
    <property type="project" value="UniProtKB-KW"/>
</dbReference>
<evidence type="ECO:0000256" key="1">
    <source>
        <dbReference type="PROSITE-ProRule" id="PRU00042"/>
    </source>
</evidence>
<dbReference type="Pfam" id="PF00096">
    <property type="entry name" value="zf-C2H2"/>
    <property type="match status" value="1"/>
</dbReference>
<organism evidence="4 5">
    <name type="scientific">Metarhizium guizhouense (strain ARSEF 977)</name>
    <dbReference type="NCBI Taxonomy" id="1276136"/>
    <lineage>
        <taxon>Eukaryota</taxon>
        <taxon>Fungi</taxon>
        <taxon>Dikarya</taxon>
        <taxon>Ascomycota</taxon>
        <taxon>Pezizomycotina</taxon>
        <taxon>Sordariomycetes</taxon>
        <taxon>Hypocreomycetidae</taxon>
        <taxon>Hypocreales</taxon>
        <taxon>Clavicipitaceae</taxon>
        <taxon>Metarhizium</taxon>
    </lineage>
</organism>
<dbReference type="EMBL" id="AZNH01000032">
    <property type="protein sequence ID" value="KID85308.1"/>
    <property type="molecule type" value="Genomic_DNA"/>
</dbReference>
<evidence type="ECO:0000256" key="2">
    <source>
        <dbReference type="SAM" id="MobiDB-lite"/>
    </source>
</evidence>